<evidence type="ECO:0000259" key="9">
    <source>
        <dbReference type="PROSITE" id="PS50928"/>
    </source>
</evidence>
<keyword evidence="2 7" id="KW-0813">Transport</keyword>
<dbReference type="InterPro" id="IPR000515">
    <property type="entry name" value="MetI-like"/>
</dbReference>
<dbReference type="GO" id="GO:0055085">
    <property type="term" value="P:transmembrane transport"/>
    <property type="evidence" value="ECO:0007669"/>
    <property type="project" value="InterPro"/>
</dbReference>
<feature type="transmembrane region" description="Helical" evidence="7">
    <location>
        <begin position="38"/>
        <end position="57"/>
    </location>
</feature>
<dbReference type="PROSITE" id="PS50928">
    <property type="entry name" value="ABC_TM1"/>
    <property type="match status" value="1"/>
</dbReference>
<evidence type="ECO:0000256" key="4">
    <source>
        <dbReference type="ARBA" id="ARBA00022692"/>
    </source>
</evidence>
<comment type="subcellular location">
    <subcellularLocation>
        <location evidence="1 7">Cell membrane</location>
        <topology evidence="1 7">Multi-pass membrane protein</topology>
    </subcellularLocation>
</comment>
<dbReference type="InterPro" id="IPR025966">
    <property type="entry name" value="OppC_N"/>
</dbReference>
<feature type="transmembrane region" description="Helical" evidence="7">
    <location>
        <begin position="161"/>
        <end position="178"/>
    </location>
</feature>
<evidence type="ECO:0000256" key="6">
    <source>
        <dbReference type="ARBA" id="ARBA00023136"/>
    </source>
</evidence>
<dbReference type="Gene3D" id="1.10.3720.10">
    <property type="entry name" value="MetI-like"/>
    <property type="match status" value="1"/>
</dbReference>
<dbReference type="OrthoDB" id="8906042at2"/>
<evidence type="ECO:0000256" key="7">
    <source>
        <dbReference type="RuleBase" id="RU363032"/>
    </source>
</evidence>
<evidence type="ECO:0000256" key="3">
    <source>
        <dbReference type="ARBA" id="ARBA00022475"/>
    </source>
</evidence>
<dbReference type="Pfam" id="PF12911">
    <property type="entry name" value="OppC_N"/>
    <property type="match status" value="1"/>
</dbReference>
<keyword evidence="4 7" id="KW-0812">Transmembrane</keyword>
<keyword evidence="5 7" id="KW-1133">Transmembrane helix</keyword>
<dbReference type="PANTHER" id="PTHR43386">
    <property type="entry name" value="OLIGOPEPTIDE TRANSPORT SYSTEM PERMEASE PROTEIN APPC"/>
    <property type="match status" value="1"/>
</dbReference>
<dbReference type="InterPro" id="IPR050366">
    <property type="entry name" value="BP-dependent_transpt_permease"/>
</dbReference>
<feature type="region of interest" description="Disordered" evidence="8">
    <location>
        <begin position="297"/>
        <end position="322"/>
    </location>
</feature>
<dbReference type="GO" id="GO:0005886">
    <property type="term" value="C:plasma membrane"/>
    <property type="evidence" value="ECO:0007669"/>
    <property type="project" value="UniProtKB-SubCell"/>
</dbReference>
<feature type="domain" description="ABC transmembrane type-1" evidence="9">
    <location>
        <begin position="96"/>
        <end position="287"/>
    </location>
</feature>
<evidence type="ECO:0000313" key="11">
    <source>
        <dbReference type="Proteomes" id="UP000275256"/>
    </source>
</evidence>
<evidence type="ECO:0000313" key="10">
    <source>
        <dbReference type="EMBL" id="RMB62447.1"/>
    </source>
</evidence>
<name>A0A3M0GD38_9ACTN</name>
<dbReference type="Proteomes" id="UP000275256">
    <property type="component" value="Unassembled WGS sequence"/>
</dbReference>
<sequence>MDLGIGPDEVLTTPVPQKTPKSPRSGLIHGLLSNSKSVAGLIILALFIAVALLAPIISPGDPMLIQGFGAEPPSAAHLFGTTAKGQDVLALNLWGARSSLFVGFIVGVAATFVGLLVGLASAYFGRGLDNLLSLVTNVFLLLPGLPLLVILAAFLPQGMGTVIIVLVITGWAGSARVLRSQALSIRGKDFVAAAQVTGERGLRIMFREILPNMASIVMSTFIACVIFGIGAQAGLEFLGLGDMSTISWGTNLYWASNDGALLTSAWWVFIPPGAAIALVAFALALVNYGVDETTNPRLRRPRGRVHAAAPTPVTASPKGQDR</sequence>
<keyword evidence="6 7" id="KW-0472">Membrane</keyword>
<dbReference type="InterPro" id="IPR035906">
    <property type="entry name" value="MetI-like_sf"/>
</dbReference>
<keyword evidence="11" id="KW-1185">Reference proteome</keyword>
<feature type="region of interest" description="Disordered" evidence="8">
    <location>
        <begin position="1"/>
        <end position="24"/>
    </location>
</feature>
<gene>
    <name evidence="10" type="ORF">EAX62_03915</name>
</gene>
<evidence type="ECO:0000256" key="5">
    <source>
        <dbReference type="ARBA" id="ARBA00022989"/>
    </source>
</evidence>
<feature type="transmembrane region" description="Helical" evidence="7">
    <location>
        <begin position="209"/>
        <end position="235"/>
    </location>
</feature>
<organism evidence="10 11">
    <name type="scientific">Tessaracoccus antarcticus</name>
    <dbReference type="NCBI Taxonomy" id="2479848"/>
    <lineage>
        <taxon>Bacteria</taxon>
        <taxon>Bacillati</taxon>
        <taxon>Actinomycetota</taxon>
        <taxon>Actinomycetes</taxon>
        <taxon>Propionibacteriales</taxon>
        <taxon>Propionibacteriaceae</taxon>
        <taxon>Tessaracoccus</taxon>
    </lineage>
</organism>
<dbReference type="EMBL" id="REFW01000001">
    <property type="protein sequence ID" value="RMB62447.1"/>
    <property type="molecule type" value="Genomic_DNA"/>
</dbReference>
<accession>A0A3M0GD38</accession>
<evidence type="ECO:0000256" key="8">
    <source>
        <dbReference type="SAM" id="MobiDB-lite"/>
    </source>
</evidence>
<evidence type="ECO:0000256" key="2">
    <source>
        <dbReference type="ARBA" id="ARBA00022448"/>
    </source>
</evidence>
<evidence type="ECO:0000256" key="1">
    <source>
        <dbReference type="ARBA" id="ARBA00004651"/>
    </source>
</evidence>
<comment type="caution">
    <text evidence="10">The sequence shown here is derived from an EMBL/GenBank/DDBJ whole genome shotgun (WGS) entry which is preliminary data.</text>
</comment>
<reference evidence="10 11" key="1">
    <citation type="submission" date="2018-10" db="EMBL/GenBank/DDBJ databases">
        <title>Tessaracoccus antarcticuss sp. nov., isolated from sediment.</title>
        <authorList>
            <person name="Zhou L.Y."/>
            <person name="Du Z.J."/>
        </authorList>
    </citation>
    <scope>NUCLEOTIDE SEQUENCE [LARGE SCALE GENOMIC DNA]</scope>
    <source>
        <strain evidence="10 11">JDX10</strain>
    </source>
</reference>
<feature type="transmembrane region" description="Helical" evidence="7">
    <location>
        <begin position="131"/>
        <end position="155"/>
    </location>
</feature>
<comment type="similarity">
    <text evidence="7">Belongs to the binding-protein-dependent transport system permease family.</text>
</comment>
<dbReference type="CDD" id="cd06261">
    <property type="entry name" value="TM_PBP2"/>
    <property type="match status" value="1"/>
</dbReference>
<dbReference type="AlphaFoldDB" id="A0A3M0GD38"/>
<feature type="transmembrane region" description="Helical" evidence="7">
    <location>
        <begin position="100"/>
        <end position="124"/>
    </location>
</feature>
<protein>
    <submittedName>
        <fullName evidence="10">ABC transporter permease</fullName>
    </submittedName>
</protein>
<dbReference type="SUPFAM" id="SSF161098">
    <property type="entry name" value="MetI-like"/>
    <property type="match status" value="1"/>
</dbReference>
<dbReference type="Pfam" id="PF00528">
    <property type="entry name" value="BPD_transp_1"/>
    <property type="match status" value="1"/>
</dbReference>
<proteinExistence type="inferred from homology"/>
<feature type="transmembrane region" description="Helical" evidence="7">
    <location>
        <begin position="266"/>
        <end position="290"/>
    </location>
</feature>
<dbReference type="PANTHER" id="PTHR43386:SF1">
    <property type="entry name" value="D,D-DIPEPTIDE TRANSPORT SYSTEM PERMEASE PROTEIN DDPC-RELATED"/>
    <property type="match status" value="1"/>
</dbReference>
<keyword evidence="3" id="KW-1003">Cell membrane</keyword>